<name>A0A0B8NLT2_9NOCA</name>
<reference evidence="4" key="1">
    <citation type="submission" date="2015-07" db="EMBL/GenBank/DDBJ databases">
        <title>Nocardia seriolae U-1 whole genome shotgun sequence.</title>
        <authorList>
            <person name="Imajoh M."/>
            <person name="Fukumoto Y."/>
            <person name="Sukeda M."/>
            <person name="Yamane J."/>
            <person name="Yamasaki K."/>
            <person name="Shimizu M."/>
            <person name="Ohnishi K."/>
            <person name="Oshima S."/>
        </authorList>
    </citation>
    <scope>NUCLEOTIDE SEQUENCE [LARGE SCALE GENOMIC DNA]</scope>
    <source>
        <strain evidence="4">U-1</strain>
    </source>
</reference>
<dbReference type="KEGG" id="nsr:NS506_01700"/>
<feature type="chain" id="PRO_5014509492" evidence="1">
    <location>
        <begin position="27"/>
        <end position="137"/>
    </location>
</feature>
<evidence type="ECO:0000313" key="2">
    <source>
        <dbReference type="EMBL" id="APA95769.1"/>
    </source>
</evidence>
<reference evidence="2 5" key="3">
    <citation type="submission" date="2016-10" db="EMBL/GenBank/DDBJ databases">
        <title>Genome sequence of Nocardia seriolae strain EM150506, isolated from Anguila japonica.</title>
        <authorList>
            <person name="Han H.-J."/>
        </authorList>
    </citation>
    <scope>NUCLEOTIDE SEQUENCE [LARGE SCALE GENOMIC DNA]</scope>
    <source>
        <strain evidence="2 5">EM150506</strain>
    </source>
</reference>
<feature type="signal peptide" evidence="1">
    <location>
        <begin position="1"/>
        <end position="26"/>
    </location>
</feature>
<keyword evidence="4" id="KW-1185">Reference proteome</keyword>
<reference evidence="3 4" key="2">
    <citation type="journal article" date="2016" name="Genome Announc.">
        <title>Draft Genome Sequence of Erythromycin- and Oxytetracycline-Sensitive Nocardia seriolae Strain U-1 (NBRC 110359).</title>
        <authorList>
            <person name="Imajoh M."/>
            <person name="Sukeda M."/>
            <person name="Shimizu M."/>
            <person name="Yamane J."/>
            <person name="Ohnishi K."/>
            <person name="Oshima S."/>
        </authorList>
    </citation>
    <scope>NUCLEOTIDE SEQUENCE [LARGE SCALE GENOMIC DNA]</scope>
    <source>
        <strain evidence="3 4">U-1</strain>
    </source>
</reference>
<organism evidence="3 4">
    <name type="scientific">Nocardia seriolae</name>
    <dbReference type="NCBI Taxonomy" id="37332"/>
    <lineage>
        <taxon>Bacteria</taxon>
        <taxon>Bacillati</taxon>
        <taxon>Actinomycetota</taxon>
        <taxon>Actinomycetes</taxon>
        <taxon>Mycobacteriales</taxon>
        <taxon>Nocardiaceae</taxon>
        <taxon>Nocardia</taxon>
    </lineage>
</organism>
<proteinExistence type="predicted"/>
<dbReference type="EMBL" id="CP017839">
    <property type="protein sequence ID" value="APA95769.1"/>
    <property type="molecule type" value="Genomic_DNA"/>
</dbReference>
<evidence type="ECO:0000313" key="4">
    <source>
        <dbReference type="Proteomes" id="UP000037179"/>
    </source>
</evidence>
<dbReference type="Proteomes" id="UP000180166">
    <property type="component" value="Chromosome"/>
</dbReference>
<protein>
    <submittedName>
        <fullName evidence="3">Uncharacterized protein</fullName>
    </submittedName>
</protein>
<dbReference type="EMBL" id="BBYQ01000179">
    <property type="protein sequence ID" value="GAP32778.1"/>
    <property type="molecule type" value="Genomic_DNA"/>
</dbReference>
<keyword evidence="1" id="KW-0732">Signal</keyword>
<dbReference type="OrthoDB" id="4564286at2"/>
<evidence type="ECO:0000313" key="3">
    <source>
        <dbReference type="EMBL" id="GAP32778.1"/>
    </source>
</evidence>
<sequence length="137" mass="13618">MFARNLVTAFGALAATVALTAGSAHADAGLTVDSAVESNGNAVIGISYQCAPGLGAELSVTVRETPFLGSGINGTTLAPATCVGLPQSTSVTVNPVQLLGDSAKFQSGSITDVTVTVLNLTISSPAATTKKRFAHLG</sequence>
<evidence type="ECO:0000256" key="1">
    <source>
        <dbReference type="SAM" id="SignalP"/>
    </source>
</evidence>
<gene>
    <name evidence="2" type="ORF">NS506_01700</name>
    <name evidence="3" type="ORF">NSK11_contig00179-0011</name>
</gene>
<evidence type="ECO:0000313" key="5">
    <source>
        <dbReference type="Proteomes" id="UP000180166"/>
    </source>
</evidence>
<dbReference type="RefSeq" id="WP_033091144.1">
    <property type="nucleotide sequence ID" value="NZ_AP017900.1"/>
</dbReference>
<dbReference type="AlphaFoldDB" id="A0A0B8NLT2"/>
<accession>A0A0B8NLT2</accession>
<dbReference type="GeneID" id="93370514"/>
<dbReference type="Proteomes" id="UP000037179">
    <property type="component" value="Unassembled WGS sequence"/>
</dbReference>